<evidence type="ECO:0000259" key="1">
    <source>
        <dbReference type="Pfam" id="PF13847"/>
    </source>
</evidence>
<dbReference type="Gene3D" id="3.40.50.150">
    <property type="entry name" value="Vaccinia Virus protein VP39"/>
    <property type="match status" value="1"/>
</dbReference>
<protein>
    <submittedName>
        <fullName evidence="2">Methyltransferase domain-containing protein</fullName>
    </submittedName>
</protein>
<dbReference type="GO" id="GO:0008168">
    <property type="term" value="F:methyltransferase activity"/>
    <property type="evidence" value="ECO:0007669"/>
    <property type="project" value="UniProtKB-KW"/>
</dbReference>
<feature type="domain" description="Methyltransferase" evidence="1">
    <location>
        <begin position="37"/>
        <end position="149"/>
    </location>
</feature>
<name>A0ABV4IY36_9ACTN</name>
<dbReference type="Proteomes" id="UP001567537">
    <property type="component" value="Unassembled WGS sequence"/>
</dbReference>
<organism evidence="2 3">
    <name type="scientific">Streptomyces pimonensis</name>
    <dbReference type="NCBI Taxonomy" id="2860288"/>
    <lineage>
        <taxon>Bacteria</taxon>
        <taxon>Bacillati</taxon>
        <taxon>Actinomycetota</taxon>
        <taxon>Actinomycetes</taxon>
        <taxon>Kitasatosporales</taxon>
        <taxon>Streptomycetaceae</taxon>
        <taxon>Streptomyces</taxon>
    </lineage>
</organism>
<dbReference type="Pfam" id="PF13847">
    <property type="entry name" value="Methyltransf_31"/>
    <property type="match status" value="1"/>
</dbReference>
<evidence type="ECO:0000313" key="3">
    <source>
        <dbReference type="Proteomes" id="UP001567537"/>
    </source>
</evidence>
<reference evidence="2 3" key="1">
    <citation type="journal article" date="2021" name="Res Sq">
        <title>Streptomyces Pimoensis sp. nov., Isolated From the Taklimakan Desert in Xinjiang, China.</title>
        <authorList>
            <person name="Zhang P."/>
            <person name="Luo X."/>
            <person name="Luo X."/>
            <person name="Liu Z."/>
            <person name="Xia Z."/>
            <person name="Wan C."/>
            <person name="zhang L."/>
        </authorList>
    </citation>
    <scope>NUCLEOTIDE SEQUENCE [LARGE SCALE GENOMIC DNA]</scope>
    <source>
        <strain evidence="2 3">TRM75549</strain>
    </source>
</reference>
<accession>A0ABV4IY36</accession>
<dbReference type="RefSeq" id="WP_371238139.1">
    <property type="nucleotide sequence ID" value="NZ_JAHWZY010000011.1"/>
</dbReference>
<gene>
    <name evidence="2" type="ORF">KYY02_13105</name>
</gene>
<keyword evidence="2" id="KW-0489">Methyltransferase</keyword>
<keyword evidence="3" id="KW-1185">Reference proteome</keyword>
<dbReference type="PANTHER" id="PTHR43464">
    <property type="entry name" value="METHYLTRANSFERASE"/>
    <property type="match status" value="1"/>
</dbReference>
<dbReference type="EMBL" id="JAHWZY010000011">
    <property type="protein sequence ID" value="MEZ3179586.1"/>
    <property type="molecule type" value="Genomic_DNA"/>
</dbReference>
<evidence type="ECO:0000313" key="2">
    <source>
        <dbReference type="EMBL" id="MEZ3179586.1"/>
    </source>
</evidence>
<comment type="caution">
    <text evidence="2">The sequence shown here is derived from an EMBL/GenBank/DDBJ whole genome shotgun (WGS) entry which is preliminary data.</text>
</comment>
<dbReference type="SUPFAM" id="SSF53335">
    <property type="entry name" value="S-adenosyl-L-methionine-dependent methyltransferases"/>
    <property type="match status" value="1"/>
</dbReference>
<dbReference type="InterPro" id="IPR025714">
    <property type="entry name" value="Methyltranfer_dom"/>
</dbReference>
<proteinExistence type="predicted"/>
<dbReference type="GO" id="GO:0032259">
    <property type="term" value="P:methylation"/>
    <property type="evidence" value="ECO:0007669"/>
    <property type="project" value="UniProtKB-KW"/>
</dbReference>
<keyword evidence="2" id="KW-0808">Transferase</keyword>
<dbReference type="InterPro" id="IPR029063">
    <property type="entry name" value="SAM-dependent_MTases_sf"/>
</dbReference>
<sequence>MANVDEAGLTTYLRTNRAFMAPVVERAVGLLGLKGRHRILDVGTGAGGGLVALARAAGEQARVLGVDRNESALALALRHAQEENVLGQVRTETADLLQVAARASGEDRFDAIWASDVIWPGNVEDPAAAVARLAGALSPDGVLALFTSNYYSSTFLPGHTRLERQLLTASELDWGIPADGPEHYARHVHWMTAAGLHDVRLHVLPRVGFPADADPAVRPYLEKVVWPQLLAGARARGRDAGMTKEDIARAEALLTPGRPEYVVDEPGYYLIHPTLLVTGRR</sequence>
<dbReference type="CDD" id="cd02440">
    <property type="entry name" value="AdoMet_MTases"/>
    <property type="match status" value="1"/>
</dbReference>